<organism evidence="1 2">
    <name type="scientific">Pseudosporangium ferrugineum</name>
    <dbReference type="NCBI Taxonomy" id="439699"/>
    <lineage>
        <taxon>Bacteria</taxon>
        <taxon>Bacillati</taxon>
        <taxon>Actinomycetota</taxon>
        <taxon>Actinomycetes</taxon>
        <taxon>Micromonosporales</taxon>
        <taxon>Micromonosporaceae</taxon>
        <taxon>Pseudosporangium</taxon>
    </lineage>
</organism>
<name>A0A2T0REP9_9ACTN</name>
<evidence type="ECO:0000313" key="2">
    <source>
        <dbReference type="Proteomes" id="UP000239209"/>
    </source>
</evidence>
<reference evidence="1 2" key="1">
    <citation type="submission" date="2018-03" db="EMBL/GenBank/DDBJ databases">
        <title>Genomic Encyclopedia of Archaeal and Bacterial Type Strains, Phase II (KMG-II): from individual species to whole genera.</title>
        <authorList>
            <person name="Goeker M."/>
        </authorList>
    </citation>
    <scope>NUCLEOTIDE SEQUENCE [LARGE SCALE GENOMIC DNA]</scope>
    <source>
        <strain evidence="1 2">DSM 45348</strain>
    </source>
</reference>
<dbReference type="AlphaFoldDB" id="A0A2T0REP9"/>
<proteinExistence type="predicted"/>
<evidence type="ECO:0000313" key="1">
    <source>
        <dbReference type="EMBL" id="PRY19648.1"/>
    </source>
</evidence>
<keyword evidence="2" id="KW-1185">Reference proteome</keyword>
<gene>
    <name evidence="1" type="ORF">CLV70_13026</name>
</gene>
<comment type="caution">
    <text evidence="1">The sequence shown here is derived from an EMBL/GenBank/DDBJ whole genome shotgun (WGS) entry which is preliminary data.</text>
</comment>
<accession>A0A2T0REP9</accession>
<dbReference type="RefSeq" id="WP_146164285.1">
    <property type="nucleotide sequence ID" value="NZ_PVZG01000030.1"/>
</dbReference>
<protein>
    <submittedName>
        <fullName evidence="1">Uncharacterized protein</fullName>
    </submittedName>
</protein>
<dbReference type="Proteomes" id="UP000239209">
    <property type="component" value="Unassembled WGS sequence"/>
</dbReference>
<sequence>MRLSARRPSSKGRKALLLSSISIAVLGTGGGAYAYASTGSGPSRMDCSQAASGSGEEFTVSRGEVALVRGDATVRIPAGQPGSVGVGETLEVRQGEAVLMLNNVAWRIEAGGTLQVRQGDIVATYKDGKQLTTLRCHRG</sequence>
<dbReference type="EMBL" id="PVZG01000030">
    <property type="protein sequence ID" value="PRY19648.1"/>
    <property type="molecule type" value="Genomic_DNA"/>
</dbReference>